<dbReference type="EMBL" id="JARJLG010000011">
    <property type="protein sequence ID" value="KAJ7776917.1"/>
    <property type="molecule type" value="Genomic_DNA"/>
</dbReference>
<sequence length="1433" mass="156875">MAQVYSFVEQINFLSNRIKQLQDTILGIVKETFECALFIQEYSGHGFGGRLIRNTWSDTDSTIDKLSEALMKLKEDFDRGVSVQTIFHSASLLQKVETLVQLETLKWLNPVDYNAADLPECLPGTCVDILSQITKWAGTASTLAGTTEEDPAPLPTPNILWMHGVAGAGKSTISTTVSQHFRKVNRLGAYLFFDRGNPAGTNPASVIRTVAHTLAKSNLLFRKAICSALEEDPTLASAPIRTQFKKLLLEPLIAAQEHVRGPIIIILDALDECGDSNTRKNLVSLIAKDFPTAPRVFRFFVTSRPVSDIADQFHAISDITQMQLDIATTSTKKDILAYLCHTMENIRKQKDEELDLNWPGEARIQQLADSSGGLFIWASTACKFIEDALDVDERLDRVLTPKYGVKNKLDALYEVALQNSVKWDDDDVLPVALAILGVILVARVPLNDEVMNKLLDLGRIKSHKVLQRLGCVAQWSPGNPAVTLHASFGDYLTDPARSGNKPWFIDSKIHNEALALRCLQVLNHELRFNICVLEDSHLLNGQVLDLPDRIDKHISAALSYASQFWAIHLQKAEPDNGQLLAELLDFMHNHFLHWLEILSLLGLVSMGNVYLGIARKFALHKNSELANLIHDSHRFLAVFAPQIAQSVLHIYISAIPFSPSKSLVRKHYISSLSHTVQLKGELSDRWPGLLKTLHHTERVHSVAFSPDEKRIVSSDMRMVCIWDSETGAAILRQTKPTSTDPGSVAFSPDSRYIAYDTRDYTVCVLDLETGTAVGGALEGHTGPVTSVVFSPDGKYIASGSDDMTICVWDHTTRTMTVNPFQVMSSVYSVDFSPDGQSIVSGSEDGMIRVWDSNTGAIVTGPFGRYWVAITSVMFSPNGMQIASGSGDKTICVWDSTTGHRVAGPFEGHTDWVRSVAFSPDGIHIVSGSDDKTICAWNSATGAIVAGPIYSHDGSVLSVAFSPDGSRIVSGSEDKTVRIWDFAGYMEHITDANREEFSDTDSGNSDNTVALSHLPHPGTVGVNAGHTHFVTSVAFSPDGRMIVSASWDATVCLWDSKSGALLLEPFKHLDPDNCVGLYPDGKPIPGQHPHPVNSVAFSPDGKKIVSGSRDKTLRIWDSATGGLIGDPFTGHTSSVSSVAFLPDGIHIVSGSRDHTILVWDSQTGTPILEPLRHPKHITSVAVSPDGKQIISGSADKAIRIWDLATGDLIAGPFEGHTSAVTSVAYSPQGSYIVSGSVDRTVRIWNLRTRAPTVIFEGHTGSVNSVGFSPDGKNVVSSSDDKTILVWDSETGDRVAGPFISRNLIMSVAFSPDGTRIVSGSFDKTIRVWKLNSGPWGNHPRFKDGWIMGSESHLMWIPPWLREEIYLPWNPVSIPFDGRKIHLDLAHFVHGTEWQKCIWPMSRDAALVVSLHSNCLAYQQTPAAASPPLDAIGSF</sequence>
<dbReference type="PRINTS" id="PR00320">
    <property type="entry name" value="GPROTEINBRPT"/>
</dbReference>
<dbReference type="Proteomes" id="UP001215280">
    <property type="component" value="Unassembled WGS sequence"/>
</dbReference>
<feature type="repeat" description="WD" evidence="3">
    <location>
        <begin position="948"/>
        <end position="980"/>
    </location>
</feature>
<keyword evidence="4" id="KW-0472">Membrane</keyword>
<dbReference type="Pfam" id="PF24883">
    <property type="entry name" value="NPHP3_N"/>
    <property type="match status" value="1"/>
</dbReference>
<reference evidence="6" key="1">
    <citation type="submission" date="2023-03" db="EMBL/GenBank/DDBJ databases">
        <title>Massive genome expansion in bonnet fungi (Mycena s.s.) driven by repeated elements and novel gene families across ecological guilds.</title>
        <authorList>
            <consortium name="Lawrence Berkeley National Laboratory"/>
            <person name="Harder C.B."/>
            <person name="Miyauchi S."/>
            <person name="Viragh M."/>
            <person name="Kuo A."/>
            <person name="Thoen E."/>
            <person name="Andreopoulos B."/>
            <person name="Lu D."/>
            <person name="Skrede I."/>
            <person name="Drula E."/>
            <person name="Henrissat B."/>
            <person name="Morin E."/>
            <person name="Kohler A."/>
            <person name="Barry K."/>
            <person name="LaButti K."/>
            <person name="Morin E."/>
            <person name="Salamov A."/>
            <person name="Lipzen A."/>
            <person name="Mereny Z."/>
            <person name="Hegedus B."/>
            <person name="Baldrian P."/>
            <person name="Stursova M."/>
            <person name="Weitz H."/>
            <person name="Taylor A."/>
            <person name="Grigoriev I.V."/>
            <person name="Nagy L.G."/>
            <person name="Martin F."/>
            <person name="Kauserud H."/>
        </authorList>
    </citation>
    <scope>NUCLEOTIDE SEQUENCE</scope>
    <source>
        <strain evidence="6">CBHHK188m</strain>
    </source>
</reference>
<feature type="transmembrane region" description="Helical" evidence="4">
    <location>
        <begin position="591"/>
        <end position="614"/>
    </location>
</feature>
<dbReference type="Gene3D" id="3.40.50.300">
    <property type="entry name" value="P-loop containing nucleotide triphosphate hydrolases"/>
    <property type="match status" value="1"/>
</dbReference>
<keyword evidence="1 3" id="KW-0853">WD repeat</keyword>
<dbReference type="GO" id="GO:1990234">
    <property type="term" value="C:transferase complex"/>
    <property type="evidence" value="ECO:0007669"/>
    <property type="project" value="UniProtKB-ARBA"/>
</dbReference>
<evidence type="ECO:0000256" key="1">
    <source>
        <dbReference type="ARBA" id="ARBA00022574"/>
    </source>
</evidence>
<dbReference type="InterPro" id="IPR027417">
    <property type="entry name" value="P-loop_NTPase"/>
</dbReference>
<dbReference type="InterPro" id="IPR015943">
    <property type="entry name" value="WD40/YVTN_repeat-like_dom_sf"/>
</dbReference>
<dbReference type="InterPro" id="IPR020472">
    <property type="entry name" value="WD40_PAC1"/>
</dbReference>
<feature type="repeat" description="WD" evidence="3">
    <location>
        <begin position="1169"/>
        <end position="1210"/>
    </location>
</feature>
<dbReference type="GO" id="GO:0005634">
    <property type="term" value="C:nucleus"/>
    <property type="evidence" value="ECO:0007669"/>
    <property type="project" value="TreeGrafter"/>
</dbReference>
<feature type="repeat" description="WD" evidence="3">
    <location>
        <begin position="905"/>
        <end position="946"/>
    </location>
</feature>
<dbReference type="PROSITE" id="PS00678">
    <property type="entry name" value="WD_REPEATS_1"/>
    <property type="match status" value="6"/>
</dbReference>
<dbReference type="InterPro" id="IPR019775">
    <property type="entry name" value="WD40_repeat_CS"/>
</dbReference>
<dbReference type="InterPro" id="IPR056884">
    <property type="entry name" value="NPHP3-like_N"/>
</dbReference>
<feature type="repeat" description="WD" evidence="3">
    <location>
        <begin position="777"/>
        <end position="818"/>
    </location>
</feature>
<dbReference type="PANTHER" id="PTHR22847">
    <property type="entry name" value="WD40 REPEAT PROTEIN"/>
    <property type="match status" value="1"/>
</dbReference>
<accession>A0AAD7NVI6</accession>
<dbReference type="PROSITE" id="PS50294">
    <property type="entry name" value="WD_REPEATS_REGION"/>
    <property type="match status" value="12"/>
</dbReference>
<keyword evidence="2" id="KW-0677">Repeat</keyword>
<protein>
    <submittedName>
        <fullName evidence="6">WD40 repeat-like protein</fullName>
    </submittedName>
</protein>
<dbReference type="SUPFAM" id="SSF50978">
    <property type="entry name" value="WD40 repeat-like"/>
    <property type="match status" value="2"/>
</dbReference>
<feature type="repeat" description="WD" evidence="3">
    <location>
        <begin position="869"/>
        <end position="903"/>
    </location>
</feature>
<feature type="repeat" description="WD" evidence="3">
    <location>
        <begin position="1254"/>
        <end position="1295"/>
    </location>
</feature>
<evidence type="ECO:0000256" key="3">
    <source>
        <dbReference type="PROSITE-ProRule" id="PRU00221"/>
    </source>
</evidence>
<dbReference type="SUPFAM" id="SSF52540">
    <property type="entry name" value="P-loop containing nucleoside triphosphate hydrolases"/>
    <property type="match status" value="1"/>
</dbReference>
<evidence type="ECO:0000259" key="5">
    <source>
        <dbReference type="Pfam" id="PF24883"/>
    </source>
</evidence>
<feature type="repeat" description="WD" evidence="3">
    <location>
        <begin position="824"/>
        <end position="860"/>
    </location>
</feature>
<dbReference type="PANTHER" id="PTHR22847:SF637">
    <property type="entry name" value="WD REPEAT DOMAIN 5B"/>
    <property type="match status" value="1"/>
</dbReference>
<dbReference type="PROSITE" id="PS50082">
    <property type="entry name" value="WD_REPEATS_2"/>
    <property type="match status" value="12"/>
</dbReference>
<dbReference type="Gene3D" id="2.130.10.10">
    <property type="entry name" value="YVTN repeat-like/Quinoprotein amine dehydrogenase"/>
    <property type="match status" value="5"/>
</dbReference>
<organism evidence="6 7">
    <name type="scientific">Mycena maculata</name>
    <dbReference type="NCBI Taxonomy" id="230809"/>
    <lineage>
        <taxon>Eukaryota</taxon>
        <taxon>Fungi</taxon>
        <taxon>Dikarya</taxon>
        <taxon>Basidiomycota</taxon>
        <taxon>Agaricomycotina</taxon>
        <taxon>Agaricomycetes</taxon>
        <taxon>Agaricomycetidae</taxon>
        <taxon>Agaricales</taxon>
        <taxon>Marasmiineae</taxon>
        <taxon>Mycenaceae</taxon>
        <taxon>Mycena</taxon>
    </lineage>
</organism>
<evidence type="ECO:0000313" key="7">
    <source>
        <dbReference type="Proteomes" id="UP001215280"/>
    </source>
</evidence>
<dbReference type="SMART" id="SM00320">
    <property type="entry name" value="WD40"/>
    <property type="match status" value="14"/>
</dbReference>
<keyword evidence="7" id="KW-1185">Reference proteome</keyword>
<feature type="repeat" description="WD" evidence="3">
    <location>
        <begin position="1303"/>
        <end position="1332"/>
    </location>
</feature>
<keyword evidence="4" id="KW-1133">Transmembrane helix</keyword>
<feature type="repeat" description="WD" evidence="3">
    <location>
        <begin position="1212"/>
        <end position="1253"/>
    </location>
</feature>
<feature type="repeat" description="WD" evidence="3">
    <location>
        <begin position="1127"/>
        <end position="1168"/>
    </location>
</feature>
<evidence type="ECO:0000313" key="6">
    <source>
        <dbReference type="EMBL" id="KAJ7776917.1"/>
    </source>
</evidence>
<dbReference type="InterPro" id="IPR036322">
    <property type="entry name" value="WD40_repeat_dom_sf"/>
</dbReference>
<name>A0AAD7NVI6_9AGAR</name>
<feature type="transmembrane region" description="Helical" evidence="4">
    <location>
        <begin position="635"/>
        <end position="657"/>
    </location>
</feature>
<gene>
    <name evidence="6" type="ORF">DFH07DRAFT_766607</name>
</gene>
<evidence type="ECO:0000256" key="2">
    <source>
        <dbReference type="ARBA" id="ARBA00022737"/>
    </source>
</evidence>
<feature type="repeat" description="WD" evidence="3">
    <location>
        <begin position="1022"/>
        <end position="1063"/>
    </location>
</feature>
<dbReference type="CDD" id="cd00200">
    <property type="entry name" value="WD40"/>
    <property type="match status" value="2"/>
</dbReference>
<comment type="caution">
    <text evidence="6">The sequence shown here is derived from an EMBL/GenBank/DDBJ whole genome shotgun (WGS) entry which is preliminary data.</text>
</comment>
<evidence type="ECO:0000256" key="4">
    <source>
        <dbReference type="SAM" id="Phobius"/>
    </source>
</evidence>
<feature type="repeat" description="WD" evidence="3">
    <location>
        <begin position="1084"/>
        <end position="1125"/>
    </location>
</feature>
<keyword evidence="4" id="KW-0812">Transmembrane</keyword>
<proteinExistence type="predicted"/>
<dbReference type="Pfam" id="PF00400">
    <property type="entry name" value="WD40"/>
    <property type="match status" value="13"/>
</dbReference>
<dbReference type="InterPro" id="IPR001680">
    <property type="entry name" value="WD40_rpt"/>
</dbReference>
<feature type="domain" description="Nephrocystin 3-like N-terminal" evidence="5">
    <location>
        <begin position="157"/>
        <end position="304"/>
    </location>
</feature>